<accession>A0A6I9SFB2</accession>
<keyword evidence="2" id="KW-1185">Reference proteome</keyword>
<dbReference type="InterPro" id="IPR035903">
    <property type="entry name" value="HesB-like_dom_sf"/>
</dbReference>
<dbReference type="GeneID" id="105057573"/>
<reference evidence="3" key="1">
    <citation type="submission" date="2025-08" db="UniProtKB">
        <authorList>
            <consortium name="RefSeq"/>
        </authorList>
    </citation>
    <scope>IDENTIFICATION</scope>
</reference>
<dbReference type="AlphaFoldDB" id="A0A6I9SFB2"/>
<name>A0A6I9SFB2_ELAGV</name>
<organism evidence="2 3">
    <name type="scientific">Elaeis guineensis var. tenera</name>
    <name type="common">Oil palm</name>
    <dbReference type="NCBI Taxonomy" id="51953"/>
    <lineage>
        <taxon>Eukaryota</taxon>
        <taxon>Viridiplantae</taxon>
        <taxon>Streptophyta</taxon>
        <taxon>Embryophyta</taxon>
        <taxon>Tracheophyta</taxon>
        <taxon>Spermatophyta</taxon>
        <taxon>Magnoliopsida</taxon>
        <taxon>Liliopsida</taxon>
        <taxon>Arecaceae</taxon>
        <taxon>Arecoideae</taxon>
        <taxon>Cocoseae</taxon>
        <taxon>Elaeidinae</taxon>
        <taxon>Elaeis</taxon>
    </lineage>
</organism>
<dbReference type="PANTHER" id="PTHR43011">
    <property type="entry name" value="IRON-SULFUR CLUSTER ASSEMBLY 2 HOMOLOG, MITOCHONDRIAL"/>
    <property type="match status" value="1"/>
</dbReference>
<evidence type="ECO:0000256" key="1">
    <source>
        <dbReference type="ARBA" id="ARBA00006718"/>
    </source>
</evidence>
<gene>
    <name evidence="3" type="primary">LOC105057573</name>
</gene>
<dbReference type="SUPFAM" id="SSF89360">
    <property type="entry name" value="HesB-like domain"/>
    <property type="match status" value="1"/>
</dbReference>
<dbReference type="PANTHER" id="PTHR43011:SF1">
    <property type="entry name" value="IRON-SULFUR CLUSTER ASSEMBLY 2 HOMOLOG, MITOCHONDRIAL"/>
    <property type="match status" value="1"/>
</dbReference>
<dbReference type="GO" id="GO:0005739">
    <property type="term" value="C:mitochondrion"/>
    <property type="evidence" value="ECO:0007669"/>
    <property type="project" value="TreeGrafter"/>
</dbReference>
<protein>
    <submittedName>
        <fullName evidence="3">Iron-sulfur assembly protein IscA-like 2, mitochondrial</fullName>
    </submittedName>
</protein>
<dbReference type="OrthoDB" id="1938621at2759"/>
<dbReference type="GO" id="GO:0051539">
    <property type="term" value="F:4 iron, 4 sulfur cluster binding"/>
    <property type="evidence" value="ECO:0007669"/>
    <property type="project" value="TreeGrafter"/>
</dbReference>
<evidence type="ECO:0000313" key="3">
    <source>
        <dbReference type="RefSeq" id="XP_010938519.1"/>
    </source>
</evidence>
<dbReference type="InParanoid" id="A0A6I9SFB2"/>
<comment type="similarity">
    <text evidence="1">Belongs to the HesB/IscA family.</text>
</comment>
<dbReference type="KEGG" id="egu:105057573"/>
<dbReference type="RefSeq" id="XP_010938519.1">
    <property type="nucleotide sequence ID" value="XM_010940217.2"/>
</dbReference>
<dbReference type="GO" id="GO:0005506">
    <property type="term" value="F:iron ion binding"/>
    <property type="evidence" value="ECO:0007669"/>
    <property type="project" value="TreeGrafter"/>
</dbReference>
<dbReference type="Gene3D" id="2.60.300.12">
    <property type="entry name" value="HesB-like domain"/>
    <property type="match status" value="1"/>
</dbReference>
<dbReference type="GO" id="GO:0016226">
    <property type="term" value="P:iron-sulfur cluster assembly"/>
    <property type="evidence" value="ECO:0007669"/>
    <property type="project" value="TreeGrafter"/>
</dbReference>
<dbReference type="GO" id="GO:0051537">
    <property type="term" value="F:2 iron, 2 sulfur cluster binding"/>
    <property type="evidence" value="ECO:0007669"/>
    <property type="project" value="TreeGrafter"/>
</dbReference>
<evidence type="ECO:0000313" key="2">
    <source>
        <dbReference type="Proteomes" id="UP000504607"/>
    </source>
</evidence>
<sequence length="117" mass="13479">MSRSLLHWITPLVHSRMQWNQKLLSSAVEEVPSENPAAIRMTENCIRRLKQLHAKESSAEGKMLQVFEKNGVQLVVDDISYDFMKGATVDYVKELIHSAFLISSFLIECHSWTYIII</sequence>
<dbReference type="Proteomes" id="UP000504607">
    <property type="component" value="Chromosome 14"/>
</dbReference>
<proteinExistence type="inferred from homology"/>